<feature type="domain" description="HTH tetR-type" evidence="5">
    <location>
        <begin position="15"/>
        <end position="75"/>
    </location>
</feature>
<evidence type="ECO:0000313" key="7">
    <source>
        <dbReference type="Proteomes" id="UP001501490"/>
    </source>
</evidence>
<evidence type="ECO:0000256" key="3">
    <source>
        <dbReference type="ARBA" id="ARBA00023163"/>
    </source>
</evidence>
<evidence type="ECO:0000259" key="5">
    <source>
        <dbReference type="PROSITE" id="PS50977"/>
    </source>
</evidence>
<dbReference type="PRINTS" id="PR00455">
    <property type="entry name" value="HTHTETR"/>
</dbReference>
<keyword evidence="1" id="KW-0805">Transcription regulation</keyword>
<evidence type="ECO:0000256" key="4">
    <source>
        <dbReference type="PROSITE-ProRule" id="PRU00335"/>
    </source>
</evidence>
<name>A0ABP6ZEN7_9ACTN</name>
<sequence>MPSTGTPRGPYRTGIRRREQIVAVAIEVFGELGYAGGSIRTIADRVGVSHATLLQHFGSKEGLLTAVLEEWDRRAFENGLSDVSGLDYFRRLPQATTAASGNRGLQELFTTMAAEASSPTHPVHAFIQRRYANQFATLAAHLQRAVDAGDVAPLTADQIDLEVRLVTAVLDGIGLQWLLDPSTDVTASVQTYITRTIAAWRASGRAARINRHTKSTPTRRG</sequence>
<keyword evidence="7" id="KW-1185">Reference proteome</keyword>
<dbReference type="PANTHER" id="PTHR30055">
    <property type="entry name" value="HTH-TYPE TRANSCRIPTIONAL REGULATOR RUTR"/>
    <property type="match status" value="1"/>
</dbReference>
<dbReference type="InterPro" id="IPR001647">
    <property type="entry name" value="HTH_TetR"/>
</dbReference>
<protein>
    <submittedName>
        <fullName evidence="6">TetR/AcrR family transcriptional regulator</fullName>
    </submittedName>
</protein>
<dbReference type="InterPro" id="IPR050109">
    <property type="entry name" value="HTH-type_TetR-like_transc_reg"/>
</dbReference>
<keyword evidence="3" id="KW-0804">Transcription</keyword>
<dbReference type="SUPFAM" id="SSF46689">
    <property type="entry name" value="Homeodomain-like"/>
    <property type="match status" value="1"/>
</dbReference>
<reference evidence="7" key="1">
    <citation type="journal article" date="2019" name="Int. J. Syst. Evol. Microbiol.">
        <title>The Global Catalogue of Microorganisms (GCM) 10K type strain sequencing project: providing services to taxonomists for standard genome sequencing and annotation.</title>
        <authorList>
            <consortium name="The Broad Institute Genomics Platform"/>
            <consortium name="The Broad Institute Genome Sequencing Center for Infectious Disease"/>
            <person name="Wu L."/>
            <person name="Ma J."/>
        </authorList>
    </citation>
    <scope>NUCLEOTIDE SEQUENCE [LARGE SCALE GENOMIC DNA]</scope>
    <source>
        <strain evidence="7">JCM 16929</strain>
    </source>
</reference>
<comment type="caution">
    <text evidence="6">The sequence shown here is derived from an EMBL/GenBank/DDBJ whole genome shotgun (WGS) entry which is preliminary data.</text>
</comment>
<dbReference type="Pfam" id="PF00440">
    <property type="entry name" value="TetR_N"/>
    <property type="match status" value="1"/>
</dbReference>
<organism evidence="6 7">
    <name type="scientific">Microlunatus ginsengisoli</name>
    <dbReference type="NCBI Taxonomy" id="363863"/>
    <lineage>
        <taxon>Bacteria</taxon>
        <taxon>Bacillati</taxon>
        <taxon>Actinomycetota</taxon>
        <taxon>Actinomycetes</taxon>
        <taxon>Propionibacteriales</taxon>
        <taxon>Propionibacteriaceae</taxon>
        <taxon>Microlunatus</taxon>
    </lineage>
</organism>
<dbReference type="Gene3D" id="1.10.357.10">
    <property type="entry name" value="Tetracycline Repressor, domain 2"/>
    <property type="match status" value="1"/>
</dbReference>
<dbReference type="EMBL" id="BAABAB010000002">
    <property type="protein sequence ID" value="GAA3604034.1"/>
    <property type="molecule type" value="Genomic_DNA"/>
</dbReference>
<proteinExistence type="predicted"/>
<dbReference type="InterPro" id="IPR009057">
    <property type="entry name" value="Homeodomain-like_sf"/>
</dbReference>
<feature type="DNA-binding region" description="H-T-H motif" evidence="4">
    <location>
        <begin position="38"/>
        <end position="57"/>
    </location>
</feature>
<evidence type="ECO:0000256" key="1">
    <source>
        <dbReference type="ARBA" id="ARBA00023015"/>
    </source>
</evidence>
<dbReference type="InterPro" id="IPR036271">
    <property type="entry name" value="Tet_transcr_reg_TetR-rel_C_sf"/>
</dbReference>
<dbReference type="Proteomes" id="UP001501490">
    <property type="component" value="Unassembled WGS sequence"/>
</dbReference>
<gene>
    <name evidence="6" type="ORF">GCM10022236_02220</name>
</gene>
<dbReference type="PROSITE" id="PS50977">
    <property type="entry name" value="HTH_TETR_2"/>
    <property type="match status" value="1"/>
</dbReference>
<evidence type="ECO:0000313" key="6">
    <source>
        <dbReference type="EMBL" id="GAA3604034.1"/>
    </source>
</evidence>
<dbReference type="PANTHER" id="PTHR30055:SF234">
    <property type="entry name" value="HTH-TYPE TRANSCRIPTIONAL REGULATOR BETI"/>
    <property type="match status" value="1"/>
</dbReference>
<accession>A0ABP6ZEN7</accession>
<keyword evidence="2 4" id="KW-0238">DNA-binding</keyword>
<dbReference type="SUPFAM" id="SSF48498">
    <property type="entry name" value="Tetracyclin repressor-like, C-terminal domain"/>
    <property type="match status" value="1"/>
</dbReference>
<evidence type="ECO:0000256" key="2">
    <source>
        <dbReference type="ARBA" id="ARBA00023125"/>
    </source>
</evidence>
<dbReference type="RefSeq" id="WP_344801215.1">
    <property type="nucleotide sequence ID" value="NZ_BAABAB010000002.1"/>
</dbReference>